<accession>A0A2N9ETG9</accession>
<name>A0A2N9ETG9_FAGSY</name>
<organism evidence="2">
    <name type="scientific">Fagus sylvatica</name>
    <name type="common">Beechnut</name>
    <dbReference type="NCBI Taxonomy" id="28930"/>
    <lineage>
        <taxon>Eukaryota</taxon>
        <taxon>Viridiplantae</taxon>
        <taxon>Streptophyta</taxon>
        <taxon>Embryophyta</taxon>
        <taxon>Tracheophyta</taxon>
        <taxon>Spermatophyta</taxon>
        <taxon>Magnoliopsida</taxon>
        <taxon>eudicotyledons</taxon>
        <taxon>Gunneridae</taxon>
        <taxon>Pentapetalae</taxon>
        <taxon>rosids</taxon>
        <taxon>fabids</taxon>
        <taxon>Fagales</taxon>
        <taxon>Fagaceae</taxon>
        <taxon>Fagus</taxon>
    </lineage>
</organism>
<feature type="domain" description="Reverse transcriptase Ty1/copia-type" evidence="1">
    <location>
        <begin position="11"/>
        <end position="119"/>
    </location>
</feature>
<dbReference type="SUPFAM" id="SSF56672">
    <property type="entry name" value="DNA/RNA polymerases"/>
    <property type="match status" value="1"/>
</dbReference>
<gene>
    <name evidence="2" type="ORF">FSB_LOCUS6014</name>
</gene>
<dbReference type="EMBL" id="OIVN01000313">
    <property type="protein sequence ID" value="SPC78132.1"/>
    <property type="molecule type" value="Genomic_DNA"/>
</dbReference>
<dbReference type="InterPro" id="IPR043502">
    <property type="entry name" value="DNA/RNA_pol_sf"/>
</dbReference>
<evidence type="ECO:0000313" key="2">
    <source>
        <dbReference type="EMBL" id="SPC78132.1"/>
    </source>
</evidence>
<dbReference type="PANTHER" id="PTHR11439">
    <property type="entry name" value="GAG-POL-RELATED RETROTRANSPOSON"/>
    <property type="match status" value="1"/>
</dbReference>
<dbReference type="AlphaFoldDB" id="A0A2N9ETG9"/>
<dbReference type="CDD" id="cd09272">
    <property type="entry name" value="RNase_HI_RT_Ty1"/>
    <property type="match status" value="1"/>
</dbReference>
<reference evidence="2" key="1">
    <citation type="submission" date="2018-02" db="EMBL/GenBank/DDBJ databases">
        <authorList>
            <person name="Cohen D.B."/>
            <person name="Kent A.D."/>
        </authorList>
    </citation>
    <scope>NUCLEOTIDE SEQUENCE</scope>
</reference>
<dbReference type="Pfam" id="PF07727">
    <property type="entry name" value="RVT_2"/>
    <property type="match status" value="1"/>
</dbReference>
<dbReference type="PANTHER" id="PTHR11439:SF494">
    <property type="entry name" value="CYSTEINE-RICH RLK (RECEPTOR-LIKE PROTEIN KINASE) 8"/>
    <property type="match status" value="1"/>
</dbReference>
<sequence length="416" mass="46585">MTKELAALEANHTWVLTSLPPGKHTIGCKWVYKIKFKSDGSIERYKARLVAKWYNKLEGIDYAETFSPVAKLVTVRCFIALAAAQGWSVTQLDVNNAFLHGDLDEEVYMALPPGFKSKGGTSTNLLKDLGPAKYFLGLELARSKKGISFCQHKFALDILEDSSFLASKPIKFPMEQYLKLSKDQGIFLTDPSAYRRLIGRLLYLTLTRPNISYSISCLSQFMVEPRLPHLHAAHRVLQYLKNSPGQGLFFPSDTTLQLKRFCDLDWGGCPDTRGSISGFCIFLGDSLISWRSKKQIVVSRSSAEAKYRAMVAATCEITWLLALLQDFCILHSKASVLYCDNQAALHVAANSVFHERTKHIEVDCHFIRDKIQAGVLKTLHISSSHQLADIFTKPLGFAQFSFLLSKLGVINIHSPT</sequence>
<proteinExistence type="predicted"/>
<dbReference type="InterPro" id="IPR013103">
    <property type="entry name" value="RVT_2"/>
</dbReference>
<protein>
    <recommendedName>
        <fullName evidence="1">Reverse transcriptase Ty1/copia-type domain-containing protein</fullName>
    </recommendedName>
</protein>
<evidence type="ECO:0000259" key="1">
    <source>
        <dbReference type="Pfam" id="PF07727"/>
    </source>
</evidence>